<keyword evidence="1 2" id="KW-0238">DNA-binding</keyword>
<dbReference type="SUPFAM" id="SSF46894">
    <property type="entry name" value="C-terminal effector domain of the bipartite response regulators"/>
    <property type="match status" value="1"/>
</dbReference>
<evidence type="ECO:0000259" key="3">
    <source>
        <dbReference type="PROSITE" id="PS51755"/>
    </source>
</evidence>
<evidence type="ECO:0000313" key="4">
    <source>
        <dbReference type="EMBL" id="MEW9920006.1"/>
    </source>
</evidence>
<accession>A0ABV3RM93</accession>
<dbReference type="PROSITE" id="PS51755">
    <property type="entry name" value="OMPR_PHOB"/>
    <property type="match status" value="1"/>
</dbReference>
<dbReference type="CDD" id="cd00383">
    <property type="entry name" value="trans_reg_C"/>
    <property type="match status" value="1"/>
</dbReference>
<evidence type="ECO:0000256" key="2">
    <source>
        <dbReference type="PROSITE-ProRule" id="PRU01091"/>
    </source>
</evidence>
<dbReference type="Gene3D" id="1.10.10.10">
    <property type="entry name" value="Winged helix-like DNA-binding domain superfamily/Winged helix DNA-binding domain"/>
    <property type="match status" value="1"/>
</dbReference>
<dbReference type="SMART" id="SM00862">
    <property type="entry name" value="Trans_reg_C"/>
    <property type="match status" value="1"/>
</dbReference>
<protein>
    <submittedName>
        <fullName evidence="4">Winged helix-turn-helix domain-containing tetratricopeptide repeat protein</fullName>
    </submittedName>
</protein>
<dbReference type="RefSeq" id="WP_367877706.1">
    <property type="nucleotide sequence ID" value="NZ_JBFNXX010000006.1"/>
</dbReference>
<feature type="domain" description="OmpR/PhoB-type" evidence="3">
    <location>
        <begin position="1"/>
        <end position="98"/>
    </location>
</feature>
<dbReference type="InterPro" id="IPR036388">
    <property type="entry name" value="WH-like_DNA-bd_sf"/>
</dbReference>
<keyword evidence="5" id="KW-1185">Reference proteome</keyword>
<dbReference type="EMBL" id="JBFNXX010000006">
    <property type="protein sequence ID" value="MEW9920006.1"/>
    <property type="molecule type" value="Genomic_DNA"/>
</dbReference>
<sequence>MKYCFEDFSIDLARQELWRGGSAVDVEPMVFQLLQHLIENRERLVSKNELFTKLWNRQAVSDAALSTCIKSARRAVNDSGDRQEIIKTVHGKGFRWIAPLRPVAKAAVNDQAATNADAIDEMWAEAARRPSIAILPFEIIGAGVEAQTLSEAIPHELIATIARLRWISIIARGSSFRFHSARDDLNEIRRRLGVRYCMTGSVEASEKTVSISVTLADTEDSQVIWADRFRSNMENIHEIREKIIAQVIFAIEVQLPLSEATKVRLRSPENIDAWATYHLGLQSLYRFDESENARAVALFENALALEPNFARAYAALSFAHFKTAFMHYGSDREVAVNAARAAAEQSVDLDPMDPFTNFNMGRSLWLVGDLQGAKSWLNRSTSLSPNFAQGIYARAWTETVLGSSEIGRRLSDDARMLSPLDPLLYAMLATRAMSLAIEGNHTEAAKWSVRAANAPGAHDMISLIAIFTNELAGNREEAANWARRVLASRQDIKQDQFFRSFPFNDPGTRREFSDALSRHGISES</sequence>
<dbReference type="Proteomes" id="UP001556098">
    <property type="component" value="Unassembled WGS sequence"/>
</dbReference>
<evidence type="ECO:0000313" key="5">
    <source>
        <dbReference type="Proteomes" id="UP001556098"/>
    </source>
</evidence>
<dbReference type="InterPro" id="IPR011990">
    <property type="entry name" value="TPR-like_helical_dom_sf"/>
</dbReference>
<evidence type="ECO:0000256" key="1">
    <source>
        <dbReference type="ARBA" id="ARBA00023125"/>
    </source>
</evidence>
<dbReference type="InterPro" id="IPR016032">
    <property type="entry name" value="Sig_transdc_resp-reg_C-effctor"/>
</dbReference>
<dbReference type="Pfam" id="PF00486">
    <property type="entry name" value="Trans_reg_C"/>
    <property type="match status" value="1"/>
</dbReference>
<proteinExistence type="predicted"/>
<reference evidence="4 5" key="1">
    <citation type="submission" date="2024-07" db="EMBL/GenBank/DDBJ databases">
        <title>Marimonas sp.nov., isolated from tidal-flat sediment.</title>
        <authorList>
            <person name="Jayan J.N."/>
            <person name="Lee S.S."/>
        </authorList>
    </citation>
    <scope>NUCLEOTIDE SEQUENCE [LARGE SCALE GENOMIC DNA]</scope>
    <source>
        <strain evidence="4 5">MJW-29</strain>
    </source>
</reference>
<comment type="caution">
    <text evidence="4">The sequence shown here is derived from an EMBL/GenBank/DDBJ whole genome shotgun (WGS) entry which is preliminary data.</text>
</comment>
<gene>
    <name evidence="4" type="ORF">AB2B41_10345</name>
</gene>
<dbReference type="InterPro" id="IPR001867">
    <property type="entry name" value="OmpR/PhoB-type_DNA-bd"/>
</dbReference>
<dbReference type="Gene3D" id="1.25.40.10">
    <property type="entry name" value="Tetratricopeptide repeat domain"/>
    <property type="match status" value="1"/>
</dbReference>
<dbReference type="Gene3D" id="3.40.50.10070">
    <property type="entry name" value="TolB, N-terminal domain"/>
    <property type="match status" value="1"/>
</dbReference>
<name>A0ABV3RM93_9RHOB</name>
<dbReference type="SUPFAM" id="SSF48452">
    <property type="entry name" value="TPR-like"/>
    <property type="match status" value="1"/>
</dbReference>
<feature type="DNA-binding region" description="OmpR/PhoB-type" evidence="2">
    <location>
        <begin position="1"/>
        <end position="98"/>
    </location>
</feature>
<organism evidence="4 5">
    <name type="scientific">Sulfitobacter sediminis</name>
    <dbReference type="NCBI Taxonomy" id="3234186"/>
    <lineage>
        <taxon>Bacteria</taxon>
        <taxon>Pseudomonadati</taxon>
        <taxon>Pseudomonadota</taxon>
        <taxon>Alphaproteobacteria</taxon>
        <taxon>Rhodobacterales</taxon>
        <taxon>Roseobacteraceae</taxon>
        <taxon>Sulfitobacter</taxon>
    </lineage>
</organism>